<dbReference type="AlphaFoldDB" id="A0A9N9CU19"/>
<sequence length="164" mass="18769">MIGTKSWHSINTIDDAKKYSNYHRGALKPKERSIRSIFDSTLLKPNSTLDKAFLQDTAELLNVLKTSSKQIKSERMGLSKEATDLLIILLKNQKDILFAESDPEFDQKIEDKTIALVLGELLKREEEITKEIERLRKKCSTEIVKKQTDLRNRIVDALVPALKS</sequence>
<evidence type="ECO:0000313" key="2">
    <source>
        <dbReference type="Proteomes" id="UP000789739"/>
    </source>
</evidence>
<gene>
    <name evidence="1" type="ORF">PBRASI_LOCUS8261</name>
</gene>
<comment type="caution">
    <text evidence="1">The sequence shown here is derived from an EMBL/GenBank/DDBJ whole genome shotgun (WGS) entry which is preliminary data.</text>
</comment>
<dbReference type="Proteomes" id="UP000789739">
    <property type="component" value="Unassembled WGS sequence"/>
</dbReference>
<name>A0A9N9CU19_9GLOM</name>
<organism evidence="1 2">
    <name type="scientific">Paraglomus brasilianum</name>
    <dbReference type="NCBI Taxonomy" id="144538"/>
    <lineage>
        <taxon>Eukaryota</taxon>
        <taxon>Fungi</taxon>
        <taxon>Fungi incertae sedis</taxon>
        <taxon>Mucoromycota</taxon>
        <taxon>Glomeromycotina</taxon>
        <taxon>Glomeromycetes</taxon>
        <taxon>Paraglomerales</taxon>
        <taxon>Paraglomeraceae</taxon>
        <taxon>Paraglomus</taxon>
    </lineage>
</organism>
<proteinExistence type="predicted"/>
<evidence type="ECO:0000313" key="1">
    <source>
        <dbReference type="EMBL" id="CAG8612694.1"/>
    </source>
</evidence>
<reference evidence="1" key="1">
    <citation type="submission" date="2021-06" db="EMBL/GenBank/DDBJ databases">
        <authorList>
            <person name="Kallberg Y."/>
            <person name="Tangrot J."/>
            <person name="Rosling A."/>
        </authorList>
    </citation>
    <scope>NUCLEOTIDE SEQUENCE</scope>
    <source>
        <strain evidence="1">BR232B</strain>
    </source>
</reference>
<dbReference type="EMBL" id="CAJVPI010001436">
    <property type="protein sequence ID" value="CAG8612694.1"/>
    <property type="molecule type" value="Genomic_DNA"/>
</dbReference>
<keyword evidence="2" id="KW-1185">Reference proteome</keyword>
<protein>
    <submittedName>
        <fullName evidence="1">742_t:CDS:1</fullName>
    </submittedName>
</protein>
<accession>A0A9N9CU19</accession>